<dbReference type="EC" id="2.7.4.22" evidence="3"/>
<evidence type="ECO:0000313" key="11">
    <source>
        <dbReference type="EMBL" id="PIR76924.1"/>
    </source>
</evidence>
<evidence type="ECO:0000256" key="8">
    <source>
        <dbReference type="ARBA" id="ARBA00022975"/>
    </source>
</evidence>
<organism evidence="11 12">
    <name type="scientific">Candidatus Magasanikbacteria bacterium CG10_big_fil_rev_8_21_14_0_10_38_6</name>
    <dbReference type="NCBI Taxonomy" id="1974647"/>
    <lineage>
        <taxon>Bacteria</taxon>
        <taxon>Candidatus Magasanikiibacteriota</taxon>
    </lineage>
</organism>
<keyword evidence="7" id="KW-0067">ATP-binding</keyword>
<dbReference type="EMBL" id="PFBW01000221">
    <property type="protein sequence ID" value="PIR76924.1"/>
    <property type="molecule type" value="Genomic_DNA"/>
</dbReference>
<reference evidence="12" key="1">
    <citation type="submission" date="2017-09" db="EMBL/GenBank/DDBJ databases">
        <title>Depth-based differentiation of microbial function through sediment-hosted aquifers and enrichment of novel symbionts in the deep terrestrial subsurface.</title>
        <authorList>
            <person name="Probst A.J."/>
            <person name="Ladd B."/>
            <person name="Jarett J.K."/>
            <person name="Geller-Mcgrath D.E."/>
            <person name="Sieber C.M.K."/>
            <person name="Emerson J.B."/>
            <person name="Anantharaman K."/>
            <person name="Thomas B.C."/>
            <person name="Malmstrom R."/>
            <person name="Stieglmeier M."/>
            <person name="Klingl A."/>
            <person name="Woyke T."/>
            <person name="Ryan C.M."/>
            <person name="Banfield J.F."/>
        </authorList>
    </citation>
    <scope>NUCLEOTIDE SEQUENCE [LARGE SCALE GENOMIC DNA]</scope>
</reference>
<accession>A0A2M6NZN7</accession>
<comment type="pathway">
    <text evidence="1">Pyrimidine metabolism; CTP biosynthesis via de novo pathway; UDP from UMP (UMPK route): step 1/1.</text>
</comment>
<dbReference type="Pfam" id="PF00696">
    <property type="entry name" value="AA_kinase"/>
    <property type="match status" value="1"/>
</dbReference>
<keyword evidence="4" id="KW-0808">Transferase</keyword>
<dbReference type="PANTHER" id="PTHR42833">
    <property type="entry name" value="URIDYLATE KINASE"/>
    <property type="match status" value="1"/>
</dbReference>
<name>A0A2M6NZN7_9BACT</name>
<dbReference type="GO" id="GO:0033862">
    <property type="term" value="F:UMP kinase activity"/>
    <property type="evidence" value="ECO:0007669"/>
    <property type="project" value="UniProtKB-EC"/>
</dbReference>
<evidence type="ECO:0000256" key="9">
    <source>
        <dbReference type="ARBA" id="ARBA00032092"/>
    </source>
</evidence>
<feature type="domain" description="Aspartate/glutamate/uridylate kinase" evidence="10">
    <location>
        <begin position="6"/>
        <end position="207"/>
    </location>
</feature>
<dbReference type="AlphaFoldDB" id="A0A2M6NZN7"/>
<protein>
    <recommendedName>
        <fullName evidence="3">UMP kinase</fullName>
        <ecNumber evidence="3">2.7.4.22</ecNumber>
    </recommendedName>
    <alternativeName>
        <fullName evidence="9">Uridine monophosphate kinase</fullName>
    </alternativeName>
</protein>
<dbReference type="GO" id="GO:0005524">
    <property type="term" value="F:ATP binding"/>
    <property type="evidence" value="ECO:0007669"/>
    <property type="project" value="UniProtKB-KW"/>
</dbReference>
<comment type="similarity">
    <text evidence="2">Belongs to the UMP kinase family.</text>
</comment>
<evidence type="ECO:0000256" key="5">
    <source>
        <dbReference type="ARBA" id="ARBA00022741"/>
    </source>
</evidence>
<sequence length="231" mass="25664">MAKGSRKILSVGGSIIIPHAGFDVGFLKKFKKLILKHVAAGEKFILTIGGGGTCRQYQDAASEVTKLTHEDLDWIGIHSTIFNAQFVRYLFKDYAYKDVITNPTKKVNTSKPIIIAAGWKPGCSTDKDAVLLAKTYGVTEVMNLSNIEYVYDKDPNMHPNAKQIEQITWQSFRDHIVGHDWTPGKSAPFDPIASMQAQQLRLNVSIIDGKNLREVHKALSGKQFKGTVIHP</sequence>
<dbReference type="Gene3D" id="3.40.1160.10">
    <property type="entry name" value="Acetylglutamate kinase-like"/>
    <property type="match status" value="1"/>
</dbReference>
<dbReference type="PANTHER" id="PTHR42833:SF4">
    <property type="entry name" value="URIDYLATE KINASE PUMPKIN, CHLOROPLASTIC"/>
    <property type="match status" value="1"/>
</dbReference>
<evidence type="ECO:0000256" key="1">
    <source>
        <dbReference type="ARBA" id="ARBA00004791"/>
    </source>
</evidence>
<evidence type="ECO:0000313" key="12">
    <source>
        <dbReference type="Proteomes" id="UP000228528"/>
    </source>
</evidence>
<dbReference type="InterPro" id="IPR036393">
    <property type="entry name" value="AceGlu_kinase-like_sf"/>
</dbReference>
<keyword evidence="6 11" id="KW-0418">Kinase</keyword>
<evidence type="ECO:0000256" key="7">
    <source>
        <dbReference type="ARBA" id="ARBA00022840"/>
    </source>
</evidence>
<comment type="caution">
    <text evidence="11">The sequence shown here is derived from an EMBL/GenBank/DDBJ whole genome shotgun (WGS) entry which is preliminary data.</text>
</comment>
<keyword evidence="5" id="KW-0547">Nucleotide-binding</keyword>
<evidence type="ECO:0000256" key="2">
    <source>
        <dbReference type="ARBA" id="ARBA00007614"/>
    </source>
</evidence>
<dbReference type="Proteomes" id="UP000228528">
    <property type="component" value="Unassembled WGS sequence"/>
</dbReference>
<dbReference type="GO" id="GO:0006225">
    <property type="term" value="P:UDP biosynthetic process"/>
    <property type="evidence" value="ECO:0007669"/>
    <property type="project" value="TreeGrafter"/>
</dbReference>
<gene>
    <name evidence="11" type="ORF">COU30_05245</name>
</gene>
<evidence type="ECO:0000256" key="3">
    <source>
        <dbReference type="ARBA" id="ARBA00012899"/>
    </source>
</evidence>
<dbReference type="InterPro" id="IPR001048">
    <property type="entry name" value="Asp/Glu/Uridylate_kinase"/>
</dbReference>
<dbReference type="SUPFAM" id="SSF53633">
    <property type="entry name" value="Carbamate kinase-like"/>
    <property type="match status" value="1"/>
</dbReference>
<proteinExistence type="inferred from homology"/>
<evidence type="ECO:0000259" key="10">
    <source>
        <dbReference type="Pfam" id="PF00696"/>
    </source>
</evidence>
<keyword evidence="8" id="KW-0665">Pyrimidine biosynthesis</keyword>
<evidence type="ECO:0000256" key="4">
    <source>
        <dbReference type="ARBA" id="ARBA00022679"/>
    </source>
</evidence>
<evidence type="ECO:0000256" key="6">
    <source>
        <dbReference type="ARBA" id="ARBA00022777"/>
    </source>
</evidence>